<organism evidence="1">
    <name type="scientific">Siphoviridae sp. ctDXu9</name>
    <dbReference type="NCBI Taxonomy" id="2825387"/>
    <lineage>
        <taxon>Viruses</taxon>
        <taxon>Duplodnaviria</taxon>
        <taxon>Heunggongvirae</taxon>
        <taxon>Uroviricota</taxon>
        <taxon>Caudoviricetes</taxon>
    </lineage>
</organism>
<sequence length="128" mass="14907">MKNNTIKAFDYFISRNFFGYSAHTLYQELCHSYPAEVASQWVYVNIWHTFIDNDTPEDIDIARHVACIIIGDPNFEIRALAARDYIEYCMATHEYERLVVLANDALDLYLKGVINLHEFKLIIAANKK</sequence>
<dbReference type="EMBL" id="BK016244">
    <property type="protein sequence ID" value="DAG04513.1"/>
    <property type="molecule type" value="Genomic_DNA"/>
</dbReference>
<protein>
    <submittedName>
        <fullName evidence="1">Uncharacterized protein</fullName>
    </submittedName>
</protein>
<evidence type="ECO:0000313" key="1">
    <source>
        <dbReference type="EMBL" id="DAG04513.1"/>
    </source>
</evidence>
<reference evidence="1" key="1">
    <citation type="journal article" date="2021" name="Proc. Natl. Acad. Sci. U.S.A.">
        <title>A Catalog of Tens of Thousands of Viruses from Human Metagenomes Reveals Hidden Associations with Chronic Diseases.</title>
        <authorList>
            <person name="Tisza M.J."/>
            <person name="Buck C.B."/>
        </authorList>
    </citation>
    <scope>NUCLEOTIDE SEQUENCE</scope>
    <source>
        <strain evidence="1">CtDXu9</strain>
    </source>
</reference>
<accession>A0A8S5VCL0</accession>
<proteinExistence type="predicted"/>
<name>A0A8S5VCL0_9CAUD</name>